<dbReference type="GO" id="GO:0005737">
    <property type="term" value="C:cytoplasm"/>
    <property type="evidence" value="ECO:0007669"/>
    <property type="project" value="TreeGrafter"/>
</dbReference>
<dbReference type="EMBL" id="JABZFZ010000112">
    <property type="protein sequence ID" value="MBF0939851.1"/>
    <property type="molecule type" value="Genomic_DNA"/>
</dbReference>
<dbReference type="InterPro" id="IPR020568">
    <property type="entry name" value="Ribosomal_Su5_D2-typ_SF"/>
</dbReference>
<sequence length="217" mass="22865">MPSPIATVPVGTLATSEIEVKRSRFITTLARTDSARSAREAIDAVKAQHPQARHNCSAYLISPEGSAPLQHSSDDGEPAGTAGTPMLEAIRASGTWNVTAVVTRYFGGVLLGTGGLVRAYSSSVSEALAALPRVLLAPRDILEVELDPANAGRIEAELRRAGASVVDAQWADRLCLRVGVDPALRESFDAVLARASKGVAKFRHVDTRRAEVDAADG</sequence>
<accession>A0A929MYG2</accession>
<dbReference type="Pfam" id="PF01205">
    <property type="entry name" value="Impact_N"/>
    <property type="match status" value="1"/>
</dbReference>
<dbReference type="Gene3D" id="3.30.230.30">
    <property type="entry name" value="Impact, N-terminal domain"/>
    <property type="match status" value="1"/>
</dbReference>
<dbReference type="SUPFAM" id="SSF54211">
    <property type="entry name" value="Ribosomal protein S5 domain 2-like"/>
    <property type="match status" value="1"/>
</dbReference>
<organism evidence="4 5">
    <name type="scientific">Schaalia georgiae</name>
    <dbReference type="NCBI Taxonomy" id="52768"/>
    <lineage>
        <taxon>Bacteria</taxon>
        <taxon>Bacillati</taxon>
        <taxon>Actinomycetota</taxon>
        <taxon>Actinomycetes</taxon>
        <taxon>Actinomycetales</taxon>
        <taxon>Actinomycetaceae</taxon>
        <taxon>Schaalia</taxon>
    </lineage>
</organism>
<evidence type="ECO:0000256" key="1">
    <source>
        <dbReference type="ARBA" id="ARBA00007665"/>
    </source>
</evidence>
<evidence type="ECO:0000313" key="5">
    <source>
        <dbReference type="Proteomes" id="UP000718630"/>
    </source>
</evidence>
<gene>
    <name evidence="4" type="ORF">HXK03_03105</name>
</gene>
<evidence type="ECO:0000313" key="4">
    <source>
        <dbReference type="EMBL" id="MBF0939851.1"/>
    </source>
</evidence>
<protein>
    <submittedName>
        <fullName evidence="4">YigZ family protein</fullName>
    </submittedName>
</protein>
<comment type="similarity">
    <text evidence="1">Belongs to the IMPACT family.</text>
</comment>
<dbReference type="Proteomes" id="UP000718630">
    <property type="component" value="Unassembled WGS sequence"/>
</dbReference>
<dbReference type="InterPro" id="IPR023582">
    <property type="entry name" value="Impact"/>
</dbReference>
<dbReference type="GO" id="GO:0006446">
    <property type="term" value="P:regulation of translational initiation"/>
    <property type="evidence" value="ECO:0007669"/>
    <property type="project" value="TreeGrafter"/>
</dbReference>
<feature type="domain" description="Impact N-terminal" evidence="3">
    <location>
        <begin position="21"/>
        <end position="128"/>
    </location>
</feature>
<evidence type="ECO:0000256" key="2">
    <source>
        <dbReference type="SAM" id="MobiDB-lite"/>
    </source>
</evidence>
<dbReference type="InterPro" id="IPR036956">
    <property type="entry name" value="Impact_N_sf"/>
</dbReference>
<dbReference type="InterPro" id="IPR001498">
    <property type="entry name" value="Impact_N"/>
</dbReference>
<dbReference type="InterPro" id="IPR035647">
    <property type="entry name" value="EFG_III/V"/>
</dbReference>
<evidence type="ECO:0000259" key="3">
    <source>
        <dbReference type="Pfam" id="PF01205"/>
    </source>
</evidence>
<comment type="caution">
    <text evidence="4">The sequence shown here is derived from an EMBL/GenBank/DDBJ whole genome shotgun (WGS) entry which is preliminary data.</text>
</comment>
<feature type="region of interest" description="Disordered" evidence="2">
    <location>
        <begin position="64"/>
        <end position="83"/>
    </location>
</feature>
<name>A0A929MYG2_9ACTO</name>
<dbReference type="PANTHER" id="PTHR16301:SF20">
    <property type="entry name" value="IMPACT FAMILY MEMBER YIGZ"/>
    <property type="match status" value="1"/>
</dbReference>
<proteinExistence type="inferred from homology"/>
<dbReference type="AlphaFoldDB" id="A0A929MYG2"/>
<dbReference type="SUPFAM" id="SSF54980">
    <property type="entry name" value="EF-G C-terminal domain-like"/>
    <property type="match status" value="1"/>
</dbReference>
<dbReference type="PANTHER" id="PTHR16301">
    <property type="entry name" value="IMPACT-RELATED"/>
    <property type="match status" value="1"/>
</dbReference>
<reference evidence="4" key="1">
    <citation type="submission" date="2020-04" db="EMBL/GenBank/DDBJ databases">
        <title>Deep metagenomics examines the oral microbiome during advanced dental caries in children, revealing novel taxa and co-occurrences with host molecules.</title>
        <authorList>
            <person name="Baker J.L."/>
            <person name="Morton J.T."/>
            <person name="Dinis M."/>
            <person name="Alvarez R."/>
            <person name="Tran N.C."/>
            <person name="Knight R."/>
            <person name="Edlund A."/>
        </authorList>
    </citation>
    <scope>NUCLEOTIDE SEQUENCE</scope>
    <source>
        <strain evidence="4">JCVI_32_bin.64</strain>
    </source>
</reference>